<evidence type="ECO:0000313" key="3">
    <source>
        <dbReference type="Proteomes" id="UP001497522"/>
    </source>
</evidence>
<reference evidence="2" key="1">
    <citation type="submission" date="2024-03" db="EMBL/GenBank/DDBJ databases">
        <authorList>
            <consortium name="ELIXIR-Norway"/>
            <consortium name="Elixir Norway"/>
        </authorList>
    </citation>
    <scope>NUCLEOTIDE SEQUENCE</scope>
</reference>
<evidence type="ECO:0000313" key="2">
    <source>
        <dbReference type="EMBL" id="CAK9866851.1"/>
    </source>
</evidence>
<dbReference type="Pfam" id="PF07842">
    <property type="entry name" value="GCFC"/>
    <property type="match status" value="1"/>
</dbReference>
<accession>A0ABP1AWJ0</accession>
<dbReference type="InterPro" id="IPR022783">
    <property type="entry name" value="GCFC_dom"/>
</dbReference>
<proteinExistence type="predicted"/>
<name>A0ABP1AWJ0_9BRYO</name>
<protein>
    <recommendedName>
        <fullName evidence="1">GCF C-terminal domain-containing protein</fullName>
    </recommendedName>
</protein>
<dbReference type="EMBL" id="OZ023717">
    <property type="protein sequence ID" value="CAK9866851.1"/>
    <property type="molecule type" value="Genomic_DNA"/>
</dbReference>
<feature type="domain" description="GCF C-terminal" evidence="1">
    <location>
        <begin position="5"/>
        <end position="171"/>
    </location>
</feature>
<dbReference type="PANTHER" id="PTHR23329">
    <property type="entry name" value="TUFTELIN-INTERACTING PROTEIN 11-RELATED"/>
    <property type="match status" value="1"/>
</dbReference>
<organism evidence="2 3">
    <name type="scientific">Sphagnum jensenii</name>
    <dbReference type="NCBI Taxonomy" id="128206"/>
    <lineage>
        <taxon>Eukaryota</taxon>
        <taxon>Viridiplantae</taxon>
        <taxon>Streptophyta</taxon>
        <taxon>Embryophyta</taxon>
        <taxon>Bryophyta</taxon>
        <taxon>Sphagnophytina</taxon>
        <taxon>Sphagnopsida</taxon>
        <taxon>Sphagnales</taxon>
        <taxon>Sphagnaceae</taxon>
        <taxon>Sphagnum</taxon>
    </lineage>
</organism>
<dbReference type="Proteomes" id="UP001497522">
    <property type="component" value="Chromosome 16"/>
</dbReference>
<evidence type="ECO:0000259" key="1">
    <source>
        <dbReference type="Pfam" id="PF07842"/>
    </source>
</evidence>
<dbReference type="PANTHER" id="PTHR23329:SF1">
    <property type="entry name" value="TUFTELIN-INTERACTING PROTEIN 11"/>
    <property type="match status" value="1"/>
</dbReference>
<sequence length="321" mass="36688">MANNVPAIRSATTNFWEPRDPEPMLQFLETWEKLLPVAILQNILENLVMPKLVVAVDAWDPCQETVPIHAWLHPWLPLLGGRMEPLYHPIQFKLGNVLQAWHPSDSSALALLSLWHSVFDPSSWEHLLVWSILPKLMHAMQELRVNSAHEQLDQFNWVTAWGSAVPIHHMVLYNWLCANPNYQEVSRWYLGWKSWLPPELLENEGIRHQLNIALEMMNQALEGAPIVQAGTRENLSFLQATEHRLFQTPRYSAAHGQQQQQAAEMSLKEVVEAYAQDNDVQFLPKPGRTHEGLQVYGFGAVNVIVDAAKQVILAQNGNHWP</sequence>
<keyword evidence="3" id="KW-1185">Reference proteome</keyword>
<gene>
    <name evidence="2" type="ORF">CSSPJE1EN2_LOCUS9846</name>
</gene>
<dbReference type="InterPro" id="IPR045211">
    <property type="entry name" value="TFP11/STIP/Ntr1"/>
</dbReference>